<dbReference type="Gene3D" id="2.150.10.10">
    <property type="entry name" value="Serralysin-like metalloprotease, C-terminal"/>
    <property type="match status" value="4"/>
</dbReference>
<proteinExistence type="predicted"/>
<accession>A0A222DZB6</accession>
<dbReference type="PRINTS" id="PR00313">
    <property type="entry name" value="CABNDNGRPT"/>
</dbReference>
<comment type="subcellular location">
    <subcellularLocation>
        <location evidence="1">Secreted</location>
    </subcellularLocation>
</comment>
<name>A0A222DZB6_9RHOB</name>
<dbReference type="InterPro" id="IPR011049">
    <property type="entry name" value="Serralysin-like_metalloprot_C"/>
</dbReference>
<dbReference type="KEGG" id="aht:ANTHELSMS3_00550"/>
<dbReference type="InterPro" id="IPR001343">
    <property type="entry name" value="Hemolysn_Ca-bd"/>
</dbReference>
<protein>
    <submittedName>
        <fullName evidence="3">Bifunctional hemolysin/adenylate cyclase</fullName>
    </submittedName>
</protein>
<reference evidence="3 4" key="1">
    <citation type="submission" date="2017-07" db="EMBL/GenBank/DDBJ databases">
        <title>Genome Sequence of Antarctobacter heliothermus Strain SMS3 Isolated from a culture of the Diatom Skeletonema marinoi.</title>
        <authorList>
            <person name="Topel M."/>
            <person name="Pinder M.I.M."/>
            <person name="Johansson O.N."/>
            <person name="Kourtchenko O."/>
            <person name="Godhe A."/>
            <person name="Clarke A.K."/>
        </authorList>
    </citation>
    <scope>NUCLEOTIDE SEQUENCE [LARGE SCALE GENOMIC DNA]</scope>
    <source>
        <strain evidence="3 4">SMS3</strain>
    </source>
</reference>
<dbReference type="AlphaFoldDB" id="A0A222DZB6"/>
<keyword evidence="2" id="KW-0964">Secreted</keyword>
<evidence type="ECO:0000313" key="3">
    <source>
        <dbReference type="EMBL" id="ASP19270.1"/>
    </source>
</evidence>
<dbReference type="InterPro" id="IPR018511">
    <property type="entry name" value="Hemolysin-typ_Ca-bd_CS"/>
</dbReference>
<dbReference type="PANTHER" id="PTHR38340">
    <property type="entry name" value="S-LAYER PROTEIN"/>
    <property type="match status" value="1"/>
</dbReference>
<dbReference type="SUPFAM" id="SSF51120">
    <property type="entry name" value="beta-Roll"/>
    <property type="match status" value="4"/>
</dbReference>
<gene>
    <name evidence="3" type="ORF">ANTHELSMS3_00550</name>
</gene>
<dbReference type="PROSITE" id="PS00330">
    <property type="entry name" value="HEMOLYSIN_CALCIUM"/>
    <property type="match status" value="5"/>
</dbReference>
<dbReference type="OrthoDB" id="733404at2"/>
<evidence type="ECO:0000256" key="2">
    <source>
        <dbReference type="ARBA" id="ARBA00022525"/>
    </source>
</evidence>
<dbReference type="Proteomes" id="UP000203589">
    <property type="component" value="Chromosome"/>
</dbReference>
<evidence type="ECO:0000256" key="1">
    <source>
        <dbReference type="ARBA" id="ARBA00004613"/>
    </source>
</evidence>
<dbReference type="GO" id="GO:0005509">
    <property type="term" value="F:calcium ion binding"/>
    <property type="evidence" value="ECO:0007669"/>
    <property type="project" value="InterPro"/>
</dbReference>
<dbReference type="GO" id="GO:0005576">
    <property type="term" value="C:extracellular region"/>
    <property type="evidence" value="ECO:0007669"/>
    <property type="project" value="UniProtKB-SubCell"/>
</dbReference>
<evidence type="ECO:0000313" key="4">
    <source>
        <dbReference type="Proteomes" id="UP000203589"/>
    </source>
</evidence>
<keyword evidence="4" id="KW-1185">Reference proteome</keyword>
<dbReference type="InterPro" id="IPR050557">
    <property type="entry name" value="RTX_toxin/Mannuronan_C5-epim"/>
</dbReference>
<sequence length="613" mass="62994">MFSFSYFANCLSGNHANLNFGLGFDWADCQQASPGGQWLQIFQQETTDKTKKSISKKLPTDLLFDEDSAGNVDISDIKFNSIAKKSEIMTLEFKVGDGTLDATATQDVTVTGGGSGTLYLTGTRDDITDYLSDGDVVTYTGAQDVFGDDVAVISLRAAVDGDLIDLGSMNVDIADVIDNVIGTPQDDTLVGDRGMNLILGLAGDDSLDGQGGNDVISGDAGDDTISGGAGADTLDGGADEDVLYYVGSTAGVTVDLNEDSAGFQQASGGDAEGDVISNFENVYASDHADVITGNAGRNILFGYDGDDIINGMDGDDVLRGGMGADTLDGGNGNDWVRYLGSAAGVTVNLTVGLDGFQSASGGDGEGDVLSGFENIQGSDFGDDLTGDAGKNYILGFDGDDVIDGGASNDTIRGGEGADTMEGGSGSDVLQYTDSAGGVTVDLNADAFGKQQASGGDAEGDVISGFEHVYASNHDDMLIGDAGRNILYGYDGMDTINGGEGKDVLRGGDDADSFVFNSALDPANEDRILDFVAGEDVMVLDSAVFTGLTSGALDAGMFVANVDGVTTTADQRIIYETDTGKVYYDSDGSGDAEAVAFAQLSSLPTIGADDFLIV</sequence>
<dbReference type="Pfam" id="PF00353">
    <property type="entry name" value="HemolysinCabind"/>
    <property type="match status" value="4"/>
</dbReference>
<dbReference type="EMBL" id="CP022540">
    <property type="protein sequence ID" value="ASP19270.1"/>
    <property type="molecule type" value="Genomic_DNA"/>
</dbReference>
<organism evidence="3 4">
    <name type="scientific">Antarctobacter heliothermus</name>
    <dbReference type="NCBI Taxonomy" id="74033"/>
    <lineage>
        <taxon>Bacteria</taxon>
        <taxon>Pseudomonadati</taxon>
        <taxon>Pseudomonadota</taxon>
        <taxon>Alphaproteobacteria</taxon>
        <taxon>Rhodobacterales</taxon>
        <taxon>Roseobacteraceae</taxon>
        <taxon>Antarctobacter</taxon>
    </lineage>
</organism>
<dbReference type="PANTHER" id="PTHR38340:SF1">
    <property type="entry name" value="S-LAYER PROTEIN"/>
    <property type="match status" value="1"/>
</dbReference>